<dbReference type="GO" id="GO:0006355">
    <property type="term" value="P:regulation of DNA-templated transcription"/>
    <property type="evidence" value="ECO:0007669"/>
    <property type="project" value="InterPro"/>
</dbReference>
<organism evidence="1 2">
    <name type="scientific">Eubacterium aggregans</name>
    <dbReference type="NCBI Taxonomy" id="81409"/>
    <lineage>
        <taxon>Bacteria</taxon>
        <taxon>Bacillati</taxon>
        <taxon>Bacillota</taxon>
        <taxon>Clostridia</taxon>
        <taxon>Eubacteriales</taxon>
        <taxon>Eubacteriaceae</taxon>
        <taxon>Eubacterium</taxon>
    </lineage>
</organism>
<dbReference type="NCBIfam" id="TIGR02384">
    <property type="entry name" value="RelB_DinJ"/>
    <property type="match status" value="1"/>
</dbReference>
<evidence type="ECO:0000313" key="1">
    <source>
        <dbReference type="EMBL" id="SEA78630.1"/>
    </source>
</evidence>
<dbReference type="Proteomes" id="UP000199394">
    <property type="component" value="Unassembled WGS sequence"/>
</dbReference>
<proteinExistence type="predicted"/>
<dbReference type="RefSeq" id="WP_090309446.1">
    <property type="nucleotide sequence ID" value="NZ_FNRK01000030.1"/>
</dbReference>
<dbReference type="EMBL" id="FNRK01000030">
    <property type="protein sequence ID" value="SEA78630.1"/>
    <property type="molecule type" value="Genomic_DNA"/>
</dbReference>
<accession>A0A1H4E234</accession>
<evidence type="ECO:0000313" key="2">
    <source>
        <dbReference type="Proteomes" id="UP000199394"/>
    </source>
</evidence>
<dbReference type="Pfam" id="PF04221">
    <property type="entry name" value="RelB"/>
    <property type="match status" value="1"/>
</dbReference>
<sequence>MASTIQVRVDDDLKAKSDRLFKDLGTDTTSAIRMFLTQAVLNNGFPFALKRRGIDSNPYAPLSEAEFLEKLELSRGHAEQGKYRDADAIVADMKEK</sequence>
<dbReference type="STRING" id="81409.SAMN04515656_13025"/>
<gene>
    <name evidence="1" type="ORF">SAMN04515656_13025</name>
</gene>
<dbReference type="InterPro" id="IPR007337">
    <property type="entry name" value="RelB/DinJ"/>
</dbReference>
<name>A0A1H4E234_9FIRM</name>
<reference evidence="1 2" key="1">
    <citation type="submission" date="2016-10" db="EMBL/GenBank/DDBJ databases">
        <authorList>
            <person name="de Groot N.N."/>
        </authorList>
    </citation>
    <scope>NUCLEOTIDE SEQUENCE [LARGE SCALE GENOMIC DNA]</scope>
    <source>
        <strain evidence="1 2">SR12</strain>
    </source>
</reference>
<protein>
    <submittedName>
        <fullName evidence="1">DNA-damage-inducible protein J</fullName>
    </submittedName>
</protein>
<dbReference type="OrthoDB" id="9808267at2"/>
<keyword evidence="2" id="KW-1185">Reference proteome</keyword>
<dbReference type="InterPro" id="IPR013321">
    <property type="entry name" value="Arc_rbn_hlx_hlx"/>
</dbReference>
<dbReference type="AlphaFoldDB" id="A0A1H4E234"/>
<dbReference type="Gene3D" id="1.10.1220.10">
    <property type="entry name" value="Met repressor-like"/>
    <property type="match status" value="1"/>
</dbReference>